<evidence type="ECO:0000313" key="17">
    <source>
        <dbReference type="Proteomes" id="UP000663877"/>
    </source>
</evidence>
<dbReference type="Gene3D" id="3.30.50.10">
    <property type="entry name" value="Erythroid Transcription Factor GATA-1, subunit A"/>
    <property type="match status" value="1"/>
</dbReference>
<dbReference type="InterPro" id="IPR000536">
    <property type="entry name" value="Nucl_hrmn_rcpt_lig-bd"/>
</dbReference>
<dbReference type="Gene3D" id="1.10.565.10">
    <property type="entry name" value="Retinoid X Receptor"/>
    <property type="match status" value="1"/>
</dbReference>
<comment type="similarity">
    <text evidence="1">Belongs to the nuclear hormone receptor family.</text>
</comment>
<dbReference type="GO" id="GO:0009755">
    <property type="term" value="P:hormone-mediated signaling pathway"/>
    <property type="evidence" value="ECO:0007669"/>
    <property type="project" value="TreeGrafter"/>
</dbReference>
<feature type="compositionally biased region" description="Basic and acidic residues" evidence="10">
    <location>
        <begin position="134"/>
        <end position="143"/>
    </location>
</feature>
<dbReference type="AlphaFoldDB" id="A0A814SUH4"/>
<gene>
    <name evidence="13" type="ORF">BJG266_LOCUS24001</name>
    <name evidence="14" type="ORF">QVE165_LOCUS28371</name>
    <name evidence="15" type="ORF">QVE165_LOCUS31150</name>
</gene>
<keyword evidence="7" id="KW-0804">Transcription</keyword>
<dbReference type="OrthoDB" id="5771769at2759"/>
<dbReference type="PROSITE" id="PS00031">
    <property type="entry name" value="NUCLEAR_REC_DBD_1"/>
    <property type="match status" value="1"/>
</dbReference>
<evidence type="ECO:0000256" key="4">
    <source>
        <dbReference type="ARBA" id="ARBA00022833"/>
    </source>
</evidence>
<evidence type="ECO:0000256" key="1">
    <source>
        <dbReference type="ARBA" id="ARBA00005993"/>
    </source>
</evidence>
<organism evidence="13 17">
    <name type="scientific">Adineta steineri</name>
    <dbReference type="NCBI Taxonomy" id="433720"/>
    <lineage>
        <taxon>Eukaryota</taxon>
        <taxon>Metazoa</taxon>
        <taxon>Spiralia</taxon>
        <taxon>Gnathifera</taxon>
        <taxon>Rotifera</taxon>
        <taxon>Eurotatoria</taxon>
        <taxon>Bdelloidea</taxon>
        <taxon>Adinetida</taxon>
        <taxon>Adinetidae</taxon>
        <taxon>Adineta</taxon>
    </lineage>
</organism>
<accession>A0A814SUH4</accession>
<dbReference type="EMBL" id="CAJNOM010000264">
    <property type="protein sequence ID" value="CAF1299264.1"/>
    <property type="molecule type" value="Genomic_DNA"/>
</dbReference>
<dbReference type="CDD" id="cd06916">
    <property type="entry name" value="NR_DBD_like"/>
    <property type="match status" value="1"/>
</dbReference>
<dbReference type="InterPro" id="IPR001628">
    <property type="entry name" value="Znf_hrmn_rcpt"/>
</dbReference>
<dbReference type="EMBL" id="CAJNOI010000166">
    <property type="protein sequence ID" value="CAF1149347.1"/>
    <property type="molecule type" value="Genomic_DNA"/>
</dbReference>
<keyword evidence="5" id="KW-0805">Transcription regulation</keyword>
<dbReference type="SMART" id="SM00430">
    <property type="entry name" value="HOLI"/>
    <property type="match status" value="1"/>
</dbReference>
<dbReference type="GO" id="GO:0000978">
    <property type="term" value="F:RNA polymerase II cis-regulatory region sequence-specific DNA binding"/>
    <property type="evidence" value="ECO:0007669"/>
    <property type="project" value="TreeGrafter"/>
</dbReference>
<feature type="domain" description="NR LBD" evidence="12">
    <location>
        <begin position="331"/>
        <end position="537"/>
    </location>
</feature>
<dbReference type="GO" id="GO:0004879">
    <property type="term" value="F:nuclear receptor activity"/>
    <property type="evidence" value="ECO:0007669"/>
    <property type="project" value="TreeGrafter"/>
</dbReference>
<dbReference type="PRINTS" id="PR00047">
    <property type="entry name" value="STROIDFINGER"/>
</dbReference>
<keyword evidence="3" id="KW-0863">Zinc-finger</keyword>
<dbReference type="GO" id="GO:0008270">
    <property type="term" value="F:zinc ion binding"/>
    <property type="evidence" value="ECO:0007669"/>
    <property type="project" value="UniProtKB-KW"/>
</dbReference>
<evidence type="ECO:0000259" key="12">
    <source>
        <dbReference type="PROSITE" id="PS51843"/>
    </source>
</evidence>
<dbReference type="InterPro" id="IPR035500">
    <property type="entry name" value="NHR-like_dom_sf"/>
</dbReference>
<dbReference type="GO" id="GO:0030154">
    <property type="term" value="P:cell differentiation"/>
    <property type="evidence" value="ECO:0007669"/>
    <property type="project" value="TreeGrafter"/>
</dbReference>
<evidence type="ECO:0000256" key="10">
    <source>
        <dbReference type="SAM" id="MobiDB-lite"/>
    </source>
</evidence>
<dbReference type="GO" id="GO:0045944">
    <property type="term" value="P:positive regulation of transcription by RNA polymerase II"/>
    <property type="evidence" value="ECO:0007669"/>
    <property type="project" value="TreeGrafter"/>
</dbReference>
<evidence type="ECO:0000313" key="14">
    <source>
        <dbReference type="EMBL" id="CAF1248505.1"/>
    </source>
</evidence>
<dbReference type="PANTHER" id="PTHR24082:SF473">
    <property type="entry name" value="ECDYSONE-INDUCED PROTEIN 75B, ISOFORM B"/>
    <property type="match status" value="1"/>
</dbReference>
<dbReference type="PROSITE" id="PS51843">
    <property type="entry name" value="NR_LBD"/>
    <property type="match status" value="1"/>
</dbReference>
<dbReference type="Proteomes" id="UP000663832">
    <property type="component" value="Unassembled WGS sequence"/>
</dbReference>
<evidence type="ECO:0000256" key="2">
    <source>
        <dbReference type="ARBA" id="ARBA00022723"/>
    </source>
</evidence>
<name>A0A814SUH4_9BILA</name>
<evidence type="ECO:0000313" key="13">
    <source>
        <dbReference type="EMBL" id="CAF1149347.1"/>
    </source>
</evidence>
<evidence type="ECO:0000313" key="15">
    <source>
        <dbReference type="EMBL" id="CAF1299264.1"/>
    </source>
</evidence>
<dbReference type="SUPFAM" id="SSF48508">
    <property type="entry name" value="Nuclear receptor ligand-binding domain"/>
    <property type="match status" value="1"/>
</dbReference>
<keyword evidence="2" id="KW-0479">Metal-binding</keyword>
<evidence type="ECO:0000256" key="5">
    <source>
        <dbReference type="ARBA" id="ARBA00023015"/>
    </source>
</evidence>
<proteinExistence type="inferred from homology"/>
<dbReference type="FunFam" id="3.30.50.10:FF:000030">
    <property type="entry name" value="Nuclear Hormone Receptor family"/>
    <property type="match status" value="1"/>
</dbReference>
<sequence length="537" mass="62459">MTEVIMTYKLESDDDIIKIQNMDSPSSRSSTPTSTSKIKRARLTFPFGACRVCSDSATGIHYGIATCEGCKGFFKRSILRKEKYRCYFDNSCIINVTNRNRCKACRFRRCIGEGMSVDGVKMGRIPKLVKERALREQKEEQMRKQAVSSTETNERSDEVHARESSCSSLSDRSIENDDPNQAEQDMLNIQAAAVRRHYESTKMHPNHNLTQNTSLSYNDQLSKRSINLCEHDINSPLNVNQRKAHLLAHRTVYPTLLPDDFTLDETIGLVEHSTGPLSNEVFNHIHTISYKLSQNKSNLRTQLSEDELVFTRFLRWSSYNIYLRYSKRVKQLETRMNHMIHKNINEYPGDHGTVEEFFISIRKSIEVVVRSSVFYIQELPGMTNMDSNDLRKLILHRSFDWFMLKYHRLLNENGQFYIVSPDGFQCTRRWMNRFYGVKMTDLMFHFSKSLHELNLTETEIALILPLQMCHPDVTIDDKEKLQMLRACYLYGLYEELCLNRGEEKGKNVCSKILQILDQLIPLNELYEVNVGSRVLEV</sequence>
<reference evidence="13" key="1">
    <citation type="submission" date="2021-02" db="EMBL/GenBank/DDBJ databases">
        <authorList>
            <person name="Nowell W R."/>
        </authorList>
    </citation>
    <scope>NUCLEOTIDE SEQUENCE</scope>
</reference>
<evidence type="ECO:0000313" key="16">
    <source>
        <dbReference type="Proteomes" id="UP000663832"/>
    </source>
</evidence>
<dbReference type="PROSITE" id="PS51030">
    <property type="entry name" value="NUCLEAR_REC_DBD_2"/>
    <property type="match status" value="1"/>
</dbReference>
<dbReference type="EMBL" id="CAJNOM010000221">
    <property type="protein sequence ID" value="CAF1248505.1"/>
    <property type="molecule type" value="Genomic_DNA"/>
</dbReference>
<dbReference type="SUPFAM" id="SSF57716">
    <property type="entry name" value="Glucocorticoid receptor-like (DNA-binding domain)"/>
    <property type="match status" value="1"/>
</dbReference>
<dbReference type="SMART" id="SM00399">
    <property type="entry name" value="ZnF_C4"/>
    <property type="match status" value="1"/>
</dbReference>
<evidence type="ECO:0000256" key="9">
    <source>
        <dbReference type="ARBA" id="ARBA00023242"/>
    </source>
</evidence>
<dbReference type="PANTHER" id="PTHR24082">
    <property type="entry name" value="NUCLEAR HORMONE RECEPTOR"/>
    <property type="match status" value="1"/>
</dbReference>
<dbReference type="Proteomes" id="UP000663877">
    <property type="component" value="Unassembled WGS sequence"/>
</dbReference>
<feature type="compositionally biased region" description="Basic and acidic residues" evidence="10">
    <location>
        <begin position="152"/>
        <end position="163"/>
    </location>
</feature>
<evidence type="ECO:0000256" key="6">
    <source>
        <dbReference type="ARBA" id="ARBA00023125"/>
    </source>
</evidence>
<keyword evidence="9" id="KW-0539">Nucleus</keyword>
<keyword evidence="16" id="KW-1185">Reference proteome</keyword>
<dbReference type="InterPro" id="IPR013088">
    <property type="entry name" value="Znf_NHR/GATA"/>
</dbReference>
<feature type="domain" description="Nuclear receptor" evidence="11">
    <location>
        <begin position="47"/>
        <end position="122"/>
    </location>
</feature>
<evidence type="ECO:0000256" key="3">
    <source>
        <dbReference type="ARBA" id="ARBA00022771"/>
    </source>
</evidence>
<evidence type="ECO:0000256" key="7">
    <source>
        <dbReference type="ARBA" id="ARBA00023163"/>
    </source>
</evidence>
<keyword evidence="4" id="KW-0862">Zinc</keyword>
<keyword evidence="6" id="KW-0238">DNA-binding</keyword>
<feature type="region of interest" description="Disordered" evidence="10">
    <location>
        <begin position="134"/>
        <end position="179"/>
    </location>
</feature>
<dbReference type="InterPro" id="IPR050234">
    <property type="entry name" value="Nuclear_hormone_rcpt_NR1"/>
</dbReference>
<evidence type="ECO:0000259" key="11">
    <source>
        <dbReference type="PROSITE" id="PS51030"/>
    </source>
</evidence>
<dbReference type="GO" id="GO:0000122">
    <property type="term" value="P:negative regulation of transcription by RNA polymerase II"/>
    <property type="evidence" value="ECO:0007669"/>
    <property type="project" value="TreeGrafter"/>
</dbReference>
<evidence type="ECO:0000256" key="8">
    <source>
        <dbReference type="ARBA" id="ARBA00023170"/>
    </source>
</evidence>
<keyword evidence="8" id="KW-0675">Receptor</keyword>
<protein>
    <submittedName>
        <fullName evidence="13">Uncharacterized protein</fullName>
    </submittedName>
</protein>
<dbReference type="Pfam" id="PF00105">
    <property type="entry name" value="zf-C4"/>
    <property type="match status" value="1"/>
</dbReference>
<comment type="caution">
    <text evidence="13">The sequence shown here is derived from an EMBL/GenBank/DDBJ whole genome shotgun (WGS) entry which is preliminary data.</text>
</comment>